<dbReference type="AlphaFoldDB" id="A0A453CQZ7"/>
<dbReference type="Proteomes" id="UP000015105">
    <property type="component" value="Chromosome 2D"/>
</dbReference>
<reference evidence="2" key="5">
    <citation type="journal article" date="2021" name="G3 (Bethesda)">
        <title>Aegilops tauschii genome assembly Aet v5.0 features greater sequence contiguity and improved annotation.</title>
        <authorList>
            <person name="Wang L."/>
            <person name="Zhu T."/>
            <person name="Rodriguez J.C."/>
            <person name="Deal K.R."/>
            <person name="Dubcovsky J."/>
            <person name="McGuire P.E."/>
            <person name="Lux T."/>
            <person name="Spannagl M."/>
            <person name="Mayer K.F.X."/>
            <person name="Baldrich P."/>
            <person name="Meyers B.C."/>
            <person name="Huo N."/>
            <person name="Gu Y.Q."/>
            <person name="Zhou H."/>
            <person name="Devos K.M."/>
            <person name="Bennetzen J.L."/>
            <person name="Unver T."/>
            <person name="Budak H."/>
            <person name="Gulick P.J."/>
            <person name="Galiba G."/>
            <person name="Kalapos B."/>
            <person name="Nelson D.R."/>
            <person name="Li P."/>
            <person name="You F.M."/>
            <person name="Luo M.C."/>
            <person name="Dvorak J."/>
        </authorList>
    </citation>
    <scope>NUCLEOTIDE SEQUENCE [LARGE SCALE GENOMIC DNA]</scope>
    <source>
        <strain evidence="2">cv. AL8/78</strain>
    </source>
</reference>
<keyword evidence="3" id="KW-1185">Reference proteome</keyword>
<accession>A0A453CQZ7</accession>
<dbReference type="Gramene" id="AET2Gv20934900.1">
    <property type="protein sequence ID" value="AET2Gv20934900.1"/>
    <property type="gene ID" value="AET2Gv20934900"/>
</dbReference>
<reference evidence="3" key="2">
    <citation type="journal article" date="2017" name="Nat. Plants">
        <title>The Aegilops tauschii genome reveals multiple impacts of transposons.</title>
        <authorList>
            <person name="Zhao G."/>
            <person name="Zou C."/>
            <person name="Li K."/>
            <person name="Wang K."/>
            <person name="Li T."/>
            <person name="Gao L."/>
            <person name="Zhang X."/>
            <person name="Wang H."/>
            <person name="Yang Z."/>
            <person name="Liu X."/>
            <person name="Jiang W."/>
            <person name="Mao L."/>
            <person name="Kong X."/>
            <person name="Jiao Y."/>
            <person name="Jia J."/>
        </authorList>
    </citation>
    <scope>NUCLEOTIDE SEQUENCE [LARGE SCALE GENOMIC DNA]</scope>
    <source>
        <strain evidence="3">cv. AL8/78</strain>
    </source>
</reference>
<sequence>MFWRHVTWPIWGSLVFPTHTTIRGVVTQNMRVRLDRAVASPAWRNSFVNATVRHLISPCSDHVPIHVSCDSEVDMPIKPKLIQYEIMWEREPALQAVIANAWQEAGEKNSLGDVHAALRGTMRKLCGWSKENFGNVAKEIEKSRTQLEELMLMNAGRCEIHRVTDRTNELLYREELMWMQSSRVTWLKDGDRNTKIFQSKSVWRARKNKIRKLEDTSGNVFTKNDEMGQAATGYFKHIFSVDPSLDATPIIHLVDPIINNETNEMLCAEFTEKEISDALFQICPLKAPGPNGFPARFFQRNWGTVKESIVAAVKDFFRTGIMPPEVNNTTVVLVPKIPKPIKITYFRPISLCNVIYKVVSKCMVNRLRPVLDGIISPTQSAFIPGRMITDNSLIAFECIHHIKQEKDPTKSFCAYKLDLSKAYDRVDWNYLKQMMQKLGFAHRWVDWIMSCVTSVRYSVKFNEAILDSFAPSRGLRQGDPLSPYLFLFVADG</sequence>
<dbReference type="InterPro" id="IPR036691">
    <property type="entry name" value="Endo/exonu/phosph_ase_sf"/>
</dbReference>
<dbReference type="SUPFAM" id="SSF56219">
    <property type="entry name" value="DNase I-like"/>
    <property type="match status" value="1"/>
</dbReference>
<dbReference type="STRING" id="200361.A0A453CQZ7"/>
<dbReference type="InterPro" id="IPR043502">
    <property type="entry name" value="DNA/RNA_pol_sf"/>
</dbReference>
<dbReference type="Pfam" id="PF00078">
    <property type="entry name" value="RVT_1"/>
    <property type="match status" value="1"/>
</dbReference>
<evidence type="ECO:0000259" key="1">
    <source>
        <dbReference type="PROSITE" id="PS50878"/>
    </source>
</evidence>
<proteinExistence type="predicted"/>
<protein>
    <recommendedName>
        <fullName evidence="1">Reverse transcriptase domain-containing protein</fullName>
    </recommendedName>
</protein>
<organism evidence="2 3">
    <name type="scientific">Aegilops tauschii subsp. strangulata</name>
    <name type="common">Goatgrass</name>
    <dbReference type="NCBI Taxonomy" id="200361"/>
    <lineage>
        <taxon>Eukaryota</taxon>
        <taxon>Viridiplantae</taxon>
        <taxon>Streptophyta</taxon>
        <taxon>Embryophyta</taxon>
        <taxon>Tracheophyta</taxon>
        <taxon>Spermatophyta</taxon>
        <taxon>Magnoliopsida</taxon>
        <taxon>Liliopsida</taxon>
        <taxon>Poales</taxon>
        <taxon>Poaceae</taxon>
        <taxon>BOP clade</taxon>
        <taxon>Pooideae</taxon>
        <taxon>Triticodae</taxon>
        <taxon>Triticeae</taxon>
        <taxon>Triticinae</taxon>
        <taxon>Aegilops</taxon>
    </lineage>
</organism>
<dbReference type="InterPro" id="IPR000477">
    <property type="entry name" value="RT_dom"/>
</dbReference>
<reference evidence="2" key="4">
    <citation type="submission" date="2019-03" db="UniProtKB">
        <authorList>
            <consortium name="EnsemblPlants"/>
        </authorList>
    </citation>
    <scope>IDENTIFICATION</scope>
</reference>
<reference evidence="2" key="3">
    <citation type="journal article" date="2017" name="Nature">
        <title>Genome sequence of the progenitor of the wheat D genome Aegilops tauschii.</title>
        <authorList>
            <person name="Luo M.C."/>
            <person name="Gu Y.Q."/>
            <person name="Puiu D."/>
            <person name="Wang H."/>
            <person name="Twardziok S.O."/>
            <person name="Deal K.R."/>
            <person name="Huo N."/>
            <person name="Zhu T."/>
            <person name="Wang L."/>
            <person name="Wang Y."/>
            <person name="McGuire P.E."/>
            <person name="Liu S."/>
            <person name="Long H."/>
            <person name="Ramasamy R.K."/>
            <person name="Rodriguez J.C."/>
            <person name="Van S.L."/>
            <person name="Yuan L."/>
            <person name="Wang Z."/>
            <person name="Xia Z."/>
            <person name="Xiao L."/>
            <person name="Anderson O.D."/>
            <person name="Ouyang S."/>
            <person name="Liang Y."/>
            <person name="Zimin A.V."/>
            <person name="Pertea G."/>
            <person name="Qi P."/>
            <person name="Bennetzen J.L."/>
            <person name="Dai X."/>
            <person name="Dawson M.W."/>
            <person name="Muller H.G."/>
            <person name="Kugler K."/>
            <person name="Rivarola-Duarte L."/>
            <person name="Spannagl M."/>
            <person name="Mayer K.F.X."/>
            <person name="Lu F.H."/>
            <person name="Bevan M.W."/>
            <person name="Leroy P."/>
            <person name="Li P."/>
            <person name="You F.M."/>
            <person name="Sun Q."/>
            <person name="Liu Z."/>
            <person name="Lyons E."/>
            <person name="Wicker T."/>
            <person name="Salzberg S.L."/>
            <person name="Devos K.M."/>
            <person name="Dvorak J."/>
        </authorList>
    </citation>
    <scope>NUCLEOTIDE SEQUENCE [LARGE SCALE GENOMIC DNA]</scope>
    <source>
        <strain evidence="2">cv. AL8/78</strain>
    </source>
</reference>
<dbReference type="SUPFAM" id="SSF56672">
    <property type="entry name" value="DNA/RNA polymerases"/>
    <property type="match status" value="1"/>
</dbReference>
<dbReference type="PANTHER" id="PTHR46890">
    <property type="entry name" value="NON-LTR RETROLELEMENT REVERSE TRANSCRIPTASE-LIKE PROTEIN-RELATED"/>
    <property type="match status" value="1"/>
</dbReference>
<reference evidence="3" key="1">
    <citation type="journal article" date="2014" name="Science">
        <title>Ancient hybridizations among the ancestral genomes of bread wheat.</title>
        <authorList>
            <consortium name="International Wheat Genome Sequencing Consortium,"/>
            <person name="Marcussen T."/>
            <person name="Sandve S.R."/>
            <person name="Heier L."/>
            <person name="Spannagl M."/>
            <person name="Pfeifer M."/>
            <person name="Jakobsen K.S."/>
            <person name="Wulff B.B."/>
            <person name="Steuernagel B."/>
            <person name="Mayer K.F."/>
            <person name="Olsen O.A."/>
        </authorList>
    </citation>
    <scope>NUCLEOTIDE SEQUENCE [LARGE SCALE GENOMIC DNA]</scope>
    <source>
        <strain evidence="3">cv. AL8/78</strain>
    </source>
</reference>
<dbReference type="InterPro" id="IPR052343">
    <property type="entry name" value="Retrotransposon-Effector_Assoc"/>
</dbReference>
<dbReference type="PROSITE" id="PS50878">
    <property type="entry name" value="RT_POL"/>
    <property type="match status" value="1"/>
</dbReference>
<evidence type="ECO:0000313" key="3">
    <source>
        <dbReference type="Proteomes" id="UP000015105"/>
    </source>
</evidence>
<evidence type="ECO:0000313" key="2">
    <source>
        <dbReference type="EnsemblPlants" id="AET2Gv20934900.1"/>
    </source>
</evidence>
<dbReference type="CDD" id="cd01650">
    <property type="entry name" value="RT_nLTR_like"/>
    <property type="match status" value="1"/>
</dbReference>
<dbReference type="EnsemblPlants" id="AET2Gv20934900.1">
    <property type="protein sequence ID" value="AET2Gv20934900.1"/>
    <property type="gene ID" value="AET2Gv20934900"/>
</dbReference>
<feature type="domain" description="Reverse transcriptase" evidence="1">
    <location>
        <begin position="315"/>
        <end position="492"/>
    </location>
</feature>
<name>A0A453CQZ7_AEGTS</name>
<dbReference type="PANTHER" id="PTHR46890:SF48">
    <property type="entry name" value="RNA-DIRECTED DNA POLYMERASE"/>
    <property type="match status" value="1"/>
</dbReference>